<accession>A0ABR3SBN7</accession>
<dbReference type="Proteomes" id="UP001521116">
    <property type="component" value="Unassembled WGS sequence"/>
</dbReference>
<evidence type="ECO:0000256" key="1">
    <source>
        <dbReference type="ARBA" id="ARBA00008056"/>
    </source>
</evidence>
<name>A0ABR3SBN7_9PEZI</name>
<dbReference type="InterPro" id="IPR044861">
    <property type="entry name" value="IPNS-like_FE2OG_OXY"/>
</dbReference>
<dbReference type="PANTHER" id="PTHR47990">
    <property type="entry name" value="2-OXOGLUTARATE (2OG) AND FE(II)-DEPENDENT OXYGENASE SUPERFAMILY PROTEIN-RELATED"/>
    <property type="match status" value="1"/>
</dbReference>
<gene>
    <name evidence="4" type="ORF">SLS56_011434</name>
</gene>
<keyword evidence="5" id="KW-1185">Reference proteome</keyword>
<organism evidence="4 5">
    <name type="scientific">Neofusicoccum ribis</name>
    <dbReference type="NCBI Taxonomy" id="45134"/>
    <lineage>
        <taxon>Eukaryota</taxon>
        <taxon>Fungi</taxon>
        <taxon>Dikarya</taxon>
        <taxon>Ascomycota</taxon>
        <taxon>Pezizomycotina</taxon>
        <taxon>Dothideomycetes</taxon>
        <taxon>Dothideomycetes incertae sedis</taxon>
        <taxon>Botryosphaeriales</taxon>
        <taxon>Botryosphaeriaceae</taxon>
        <taxon>Neofusicoccum</taxon>
    </lineage>
</organism>
<evidence type="ECO:0000313" key="4">
    <source>
        <dbReference type="EMBL" id="KAL1616416.1"/>
    </source>
</evidence>
<comment type="similarity">
    <text evidence="1 2">Belongs to the iron/ascorbate-dependent oxidoreductase family.</text>
</comment>
<dbReference type="Gene3D" id="2.60.120.330">
    <property type="entry name" value="B-lactam Antibiotic, Isopenicillin N Synthase, Chain"/>
    <property type="match status" value="1"/>
</dbReference>
<sequence length="280" mass="31633">MASATKAKTNGAVHLHELQVVDYARLKARDGKEIERLLENARAPGAFYLDLRDDRQGAEILKAIETVHQLTEAYFDQLPAWKLDDVRNDQKPSQDRGYKQCDGDESFEMSRDEMRDSSVTLPPALRVKQSTLDGFSEACHEACMTMLECLSLSLNEGNFEQHHRAGQASDSGLKLIYEPWRHRMSDVTDNTHTDSGTLTLLFYKELGLEAQIEVGSEWAYIPPKEGCAVINVADSLERLSDGALHSLLHRVVQPADGFKKRYYLSYFLRPEQAWKDAQAA</sequence>
<comment type="caution">
    <text evidence="4">The sequence shown here is derived from an EMBL/GenBank/DDBJ whole genome shotgun (WGS) entry which is preliminary data.</text>
</comment>
<proteinExistence type="inferred from homology"/>
<dbReference type="InterPro" id="IPR050231">
    <property type="entry name" value="Iron_ascorbate_oxido_reductase"/>
</dbReference>
<evidence type="ECO:0000313" key="5">
    <source>
        <dbReference type="Proteomes" id="UP001521116"/>
    </source>
</evidence>
<evidence type="ECO:0000259" key="3">
    <source>
        <dbReference type="PROSITE" id="PS51471"/>
    </source>
</evidence>
<evidence type="ECO:0000256" key="2">
    <source>
        <dbReference type="RuleBase" id="RU003682"/>
    </source>
</evidence>
<dbReference type="SUPFAM" id="SSF51197">
    <property type="entry name" value="Clavaminate synthase-like"/>
    <property type="match status" value="1"/>
</dbReference>
<feature type="domain" description="Fe2OG dioxygenase" evidence="3">
    <location>
        <begin position="168"/>
        <end position="270"/>
    </location>
</feature>
<dbReference type="PROSITE" id="PS51471">
    <property type="entry name" value="FE2OG_OXY"/>
    <property type="match status" value="1"/>
</dbReference>
<dbReference type="EMBL" id="JAJVDC020000267">
    <property type="protein sequence ID" value="KAL1616416.1"/>
    <property type="molecule type" value="Genomic_DNA"/>
</dbReference>
<keyword evidence="2" id="KW-0479">Metal-binding</keyword>
<reference evidence="4 5" key="1">
    <citation type="submission" date="2024-02" db="EMBL/GenBank/DDBJ databases">
        <title>De novo assembly and annotation of 12 fungi associated with fruit tree decline syndrome in Ontario, Canada.</title>
        <authorList>
            <person name="Sulman M."/>
            <person name="Ellouze W."/>
            <person name="Ilyukhin E."/>
        </authorList>
    </citation>
    <scope>NUCLEOTIDE SEQUENCE [LARGE SCALE GENOMIC DNA]</scope>
    <source>
        <strain evidence="4 5">M1-105</strain>
    </source>
</reference>
<dbReference type="InterPro" id="IPR027443">
    <property type="entry name" value="IPNS-like_sf"/>
</dbReference>
<keyword evidence="2" id="KW-0560">Oxidoreductase</keyword>
<protein>
    <recommendedName>
        <fullName evidence="3">Fe2OG dioxygenase domain-containing protein</fullName>
    </recommendedName>
</protein>
<dbReference type="Pfam" id="PF03171">
    <property type="entry name" value="2OG-FeII_Oxy"/>
    <property type="match status" value="1"/>
</dbReference>
<dbReference type="InterPro" id="IPR005123">
    <property type="entry name" value="Oxoglu/Fe-dep_dioxygenase_dom"/>
</dbReference>
<keyword evidence="2" id="KW-0408">Iron</keyword>